<comment type="function">
    <text evidence="8">Catalyzes the decarboxylative condensation of pimeloyl-[acyl-carrier protein] and L-alanine to produce 8-amino-7-oxononanoate (AON), [acyl-carrier protein], and carbon dioxide.</text>
</comment>
<feature type="binding site" evidence="8">
    <location>
        <position position="179"/>
    </location>
    <ligand>
        <name>pyridoxal 5'-phosphate</name>
        <dbReference type="ChEBI" id="CHEBI:597326"/>
    </ligand>
</feature>
<sequence>MMPVFKRRIQEALSLREAQGLTRSPVVLERVKEQVITSNQRQAINFSSNDYLGLASSKELADAWQQGIRLYGCGSGASPLVTGFSPAHARLTDQLCEWLGFEGAVLFNSGFSANQAVLLTLLEKDDVVLQDKLNHASLIEAGMLSTATMRRFKHNDLGHLQRLLPEKEDTLVVTEGVFSMDGDAAPLAQMMQQTKDRAWLMVDDAHGLGVWGPDGRGSCARAGISPDILVVTFGKGAGISGAAVLASHAVTEYLLQFARHYVYSTAMPAAQAYALSHSLTMLQTQSWRREHLAELNQAYCEATSHLPGYVATETPIKPFIVGGNITAMEWSHFLKEKGFWTTAIRPPTVPKGSARLRITLNASHTTKQVFALGRVLESLYEEALNDE</sequence>
<feature type="binding site" evidence="8">
    <location>
        <position position="232"/>
    </location>
    <ligand>
        <name>pyridoxal 5'-phosphate</name>
        <dbReference type="ChEBI" id="CHEBI:597326"/>
    </ligand>
</feature>
<evidence type="ECO:0000256" key="7">
    <source>
        <dbReference type="ARBA" id="ARBA00047715"/>
    </source>
</evidence>
<dbReference type="HAMAP" id="MF_01693">
    <property type="entry name" value="BioF_aminotrans_2"/>
    <property type="match status" value="1"/>
</dbReference>
<evidence type="ECO:0000256" key="5">
    <source>
        <dbReference type="ARBA" id="ARBA00022756"/>
    </source>
</evidence>
<dbReference type="InterPro" id="IPR004839">
    <property type="entry name" value="Aminotransferase_I/II_large"/>
</dbReference>
<accession>A0ABS0GEG6</accession>
<reference evidence="10 11" key="1">
    <citation type="submission" date="2020-11" db="EMBL/GenBank/DDBJ databases">
        <title>Vibrio nitrifigilis sp. nov., a marine nitrogen-fixing bacterium isolated from the lagoon sediment of an islet inside an atoll.</title>
        <authorList>
            <person name="Wang L.-T."/>
            <person name="Shieh W.Y."/>
        </authorList>
    </citation>
    <scope>NUCLEOTIDE SEQUENCE [LARGE SCALE GENOMIC DNA]</scope>
    <source>
        <strain evidence="10 11">NFV-1</strain>
    </source>
</reference>
<comment type="pathway">
    <text evidence="2 8">Cofactor biosynthesis; biotin biosynthesis.</text>
</comment>
<comment type="cofactor">
    <cofactor evidence="1 8">
        <name>pyridoxal 5'-phosphate</name>
        <dbReference type="ChEBI" id="CHEBI:597326"/>
    </cofactor>
</comment>
<keyword evidence="6 8" id="KW-0663">Pyridoxal phosphate</keyword>
<dbReference type="Proteomes" id="UP000597206">
    <property type="component" value="Unassembled WGS sequence"/>
</dbReference>
<feature type="binding site" evidence="8">
    <location>
        <position position="23"/>
    </location>
    <ligand>
        <name>substrate</name>
    </ligand>
</feature>
<dbReference type="GO" id="GO:0008710">
    <property type="term" value="F:8-amino-7-oxononanoate synthase activity"/>
    <property type="evidence" value="ECO:0007669"/>
    <property type="project" value="UniProtKB-EC"/>
</dbReference>
<proteinExistence type="inferred from homology"/>
<evidence type="ECO:0000313" key="10">
    <source>
        <dbReference type="EMBL" id="MBF9000812.1"/>
    </source>
</evidence>
<evidence type="ECO:0000256" key="4">
    <source>
        <dbReference type="ARBA" id="ARBA00022679"/>
    </source>
</evidence>
<keyword evidence="11" id="KW-1185">Reference proteome</keyword>
<dbReference type="InterPro" id="IPR015422">
    <property type="entry name" value="PyrdxlP-dep_Trfase_small"/>
</dbReference>
<evidence type="ECO:0000256" key="8">
    <source>
        <dbReference type="HAMAP-Rule" id="MF_01693"/>
    </source>
</evidence>
<name>A0ABS0GEG6_9VIBR</name>
<keyword evidence="5 8" id="KW-0093">Biotin biosynthesis</keyword>
<feature type="domain" description="Aminotransferase class I/classII large" evidence="9">
    <location>
        <begin position="43"/>
        <end position="369"/>
    </location>
</feature>
<dbReference type="PANTHER" id="PTHR13693:SF100">
    <property type="entry name" value="8-AMINO-7-OXONONANOATE SYNTHASE"/>
    <property type="match status" value="1"/>
</dbReference>
<evidence type="ECO:0000259" key="9">
    <source>
        <dbReference type="Pfam" id="PF00155"/>
    </source>
</evidence>
<feature type="binding site" evidence="8">
    <location>
        <position position="135"/>
    </location>
    <ligand>
        <name>substrate</name>
    </ligand>
</feature>
<feature type="binding site" evidence="8">
    <location>
        <position position="348"/>
    </location>
    <ligand>
        <name>substrate</name>
    </ligand>
</feature>
<dbReference type="Pfam" id="PF00155">
    <property type="entry name" value="Aminotran_1_2"/>
    <property type="match status" value="1"/>
</dbReference>
<evidence type="ECO:0000256" key="1">
    <source>
        <dbReference type="ARBA" id="ARBA00001933"/>
    </source>
</evidence>
<gene>
    <name evidence="8 10" type="primary">bioF</name>
    <name evidence="10" type="ORF">I1A42_09580</name>
</gene>
<feature type="modified residue" description="N6-(pyridoxal phosphate)lysine" evidence="8">
    <location>
        <position position="235"/>
    </location>
</feature>
<dbReference type="Gene3D" id="3.90.1150.10">
    <property type="entry name" value="Aspartate Aminotransferase, domain 1"/>
    <property type="match status" value="1"/>
</dbReference>
<dbReference type="InterPro" id="IPR015424">
    <property type="entry name" value="PyrdxlP-dep_Trfase"/>
</dbReference>
<comment type="similarity">
    <text evidence="8">Belongs to the class-II pyridoxal-phosphate-dependent aminotransferase family. BioF subfamily.</text>
</comment>
<comment type="caution">
    <text evidence="10">The sequence shown here is derived from an EMBL/GenBank/DDBJ whole genome shotgun (WGS) entry which is preliminary data.</text>
</comment>
<dbReference type="InterPro" id="IPR050087">
    <property type="entry name" value="AON_synthase_class-II"/>
</dbReference>
<dbReference type="InterPro" id="IPR015421">
    <property type="entry name" value="PyrdxlP-dep_Trfase_major"/>
</dbReference>
<dbReference type="NCBIfam" id="TIGR00858">
    <property type="entry name" value="bioF"/>
    <property type="match status" value="1"/>
</dbReference>
<protein>
    <recommendedName>
        <fullName evidence="8">8-amino-7-oxononanoate synthase</fullName>
        <shortName evidence="8">AONS</shortName>
        <ecNumber evidence="8">2.3.1.47</ecNumber>
    </recommendedName>
    <alternativeName>
        <fullName evidence="8">7-keto-8-amino-pelargonic acid synthase</fullName>
        <shortName evidence="8">7-KAP synthase</shortName>
        <shortName evidence="8">KAPA synthase</shortName>
    </alternativeName>
    <alternativeName>
        <fullName evidence="8">8-amino-7-ketopelargonate synthase</fullName>
    </alternativeName>
</protein>
<dbReference type="PANTHER" id="PTHR13693">
    <property type="entry name" value="CLASS II AMINOTRANSFERASE/8-AMINO-7-OXONONANOATE SYNTHASE"/>
    <property type="match status" value="1"/>
</dbReference>
<keyword evidence="4 8" id="KW-0808">Transferase</keyword>
<keyword evidence="10" id="KW-0012">Acyltransferase</keyword>
<dbReference type="EMBL" id="JADPMR010000001">
    <property type="protein sequence ID" value="MBF9000812.1"/>
    <property type="molecule type" value="Genomic_DNA"/>
</dbReference>
<comment type="catalytic activity">
    <reaction evidence="7 8">
        <text>6-carboxyhexanoyl-[ACP] + L-alanine + H(+) = (8S)-8-amino-7-oxononanoate + holo-[ACP] + CO2</text>
        <dbReference type="Rhea" id="RHEA:42288"/>
        <dbReference type="Rhea" id="RHEA-COMP:9685"/>
        <dbReference type="Rhea" id="RHEA-COMP:9955"/>
        <dbReference type="ChEBI" id="CHEBI:15378"/>
        <dbReference type="ChEBI" id="CHEBI:16526"/>
        <dbReference type="ChEBI" id="CHEBI:57972"/>
        <dbReference type="ChEBI" id="CHEBI:64479"/>
        <dbReference type="ChEBI" id="CHEBI:78846"/>
        <dbReference type="ChEBI" id="CHEBI:149468"/>
        <dbReference type="EC" id="2.3.1.47"/>
    </reaction>
</comment>
<comment type="subunit">
    <text evidence="3 8">Homodimer.</text>
</comment>
<evidence type="ECO:0000256" key="3">
    <source>
        <dbReference type="ARBA" id="ARBA00011738"/>
    </source>
</evidence>
<evidence type="ECO:0000256" key="6">
    <source>
        <dbReference type="ARBA" id="ARBA00022898"/>
    </source>
</evidence>
<dbReference type="EC" id="2.3.1.47" evidence="8"/>
<dbReference type="Gene3D" id="3.40.640.10">
    <property type="entry name" value="Type I PLP-dependent aspartate aminotransferase-like (Major domain)"/>
    <property type="match status" value="1"/>
</dbReference>
<feature type="binding site" evidence="8">
    <location>
        <begin position="110"/>
        <end position="111"/>
    </location>
    <ligand>
        <name>pyridoxal 5'-phosphate</name>
        <dbReference type="ChEBI" id="CHEBI:597326"/>
    </ligand>
</feature>
<evidence type="ECO:0000256" key="2">
    <source>
        <dbReference type="ARBA" id="ARBA00004746"/>
    </source>
</evidence>
<organism evidence="10 11">
    <name type="scientific">Vibrio nitrifigilis</name>
    <dbReference type="NCBI Taxonomy" id="2789781"/>
    <lineage>
        <taxon>Bacteria</taxon>
        <taxon>Pseudomonadati</taxon>
        <taxon>Pseudomonadota</taxon>
        <taxon>Gammaproteobacteria</taxon>
        <taxon>Vibrionales</taxon>
        <taxon>Vibrionaceae</taxon>
        <taxon>Vibrio</taxon>
    </lineage>
</organism>
<dbReference type="InterPro" id="IPR022834">
    <property type="entry name" value="AONS_Proteobacteria"/>
</dbReference>
<feature type="binding site" evidence="8">
    <location>
        <position position="206"/>
    </location>
    <ligand>
        <name>pyridoxal 5'-phosphate</name>
        <dbReference type="ChEBI" id="CHEBI:597326"/>
    </ligand>
</feature>
<dbReference type="SUPFAM" id="SSF53383">
    <property type="entry name" value="PLP-dependent transferases"/>
    <property type="match status" value="1"/>
</dbReference>
<evidence type="ECO:0000313" key="11">
    <source>
        <dbReference type="Proteomes" id="UP000597206"/>
    </source>
</evidence>
<dbReference type="InterPro" id="IPR004723">
    <property type="entry name" value="AONS_Archaea/Proteobacteria"/>
</dbReference>